<dbReference type="InterPro" id="IPR013783">
    <property type="entry name" value="Ig-like_fold"/>
</dbReference>
<dbReference type="dictyBase" id="DDB_G0289907"/>
<dbReference type="Gene3D" id="3.10.100.10">
    <property type="entry name" value="Mannose-Binding Protein A, subunit A"/>
    <property type="match status" value="1"/>
</dbReference>
<dbReference type="PROSITE" id="PS50026">
    <property type="entry name" value="EGF_3"/>
    <property type="match status" value="1"/>
</dbReference>
<keyword evidence="1" id="KW-1015">Disulfide bond</keyword>
<keyword evidence="1" id="KW-0245">EGF-like domain</keyword>
<dbReference type="FunFam" id="3.10.100.10:FF:000218">
    <property type="match status" value="1"/>
</dbReference>
<dbReference type="OMA" id="NDNCINT"/>
<dbReference type="Gene3D" id="2.60.120.260">
    <property type="entry name" value="Galactose-binding domain-like"/>
    <property type="match status" value="1"/>
</dbReference>
<dbReference type="AlphaFoldDB" id="Q54GV4"/>
<dbReference type="HOGENOM" id="CLU_237377_0_0_1"/>
<dbReference type="KEGG" id="ddi:DDB_G0289907"/>
<dbReference type="VEuPathDB" id="AmoebaDB:DDB_G0289907"/>
<dbReference type="InterPro" id="IPR002909">
    <property type="entry name" value="IPT_dom"/>
</dbReference>
<evidence type="ECO:0000259" key="4">
    <source>
        <dbReference type="PROSITE" id="PS50026"/>
    </source>
</evidence>
<evidence type="ECO:0000256" key="2">
    <source>
        <dbReference type="SAM" id="Phobius"/>
    </source>
</evidence>
<dbReference type="eggNOG" id="ENOG502REMC">
    <property type="taxonomic scope" value="Eukaryota"/>
</dbReference>
<dbReference type="PROSITE" id="PS00022">
    <property type="entry name" value="EGF_1"/>
    <property type="match status" value="1"/>
</dbReference>
<dbReference type="RefSeq" id="XP_635965.1">
    <property type="nucleotide sequence ID" value="XM_630873.1"/>
</dbReference>
<feature type="domain" description="EGF-like" evidence="4">
    <location>
        <begin position="1172"/>
        <end position="1207"/>
    </location>
</feature>
<sequence length="1508" mass="167344">MKNIFHLIFFFIFIGCVFCLTPPQPINPTKNPQNQHYYQVFDNKLAYGVQITGPNATDYCNSFSYNGTKGYLVTYTSEEEWNWGKTNNFTTSGMWISGSDAEKTGVWKYSKGSPEEDDFMYNLYFDKCYSFCIFGSLEPNLIKDEHWLHTSGSVTVPYINNNGPLALLDKYVCEFGGYEEPHIPPSPTTGSTVIIKHLNSFTIDSQLSIIFTNRADSSKTFSCTTIKQIDTGSVECAIPPGQGKFTVAIKDSKNKKNNFPIYWNYELPMIGGVYPVFSKGSTASITGANFGTIASEITVTLGAPGVSCNNIIITQAHEVFTCVLSESLTGNKFLPITITVSTNTFISFKAAIFYNGYYYSGFLAWATFETSMIDYASNLRIDGQIGHMGSLYDDTLIQFANNTLPVQNGNARWILWQNAKYVGNGNFVYITGPNQGKPCILKYKSIIGGDAVKATWTENTRFVIYLDTLELTNMTLSSYTGVLTEYGGTPPSFTTPNKVNTVDTIGGKVDIGIDNYGTIFSKITVFFNGKSVDFERDYINGELDVQIAAGFDGPYEIVVRVDTLNTTANSQFVKYNEPTIITMNRVPTTGGIVTITGSSFSNTLSNTLLTFESCSLLTVLVPYKSYTCTLPVGSGTIPVALKVSNQSTTAIYKYAEPSIIYSNNIAQVGGVLSISGINFGIDSSLIQVLITGGSDNVNVSCKNVAIIEDHEKISCLSPPLSPDTYNLEIIVDGISSITPQYQIEYFNSDLYTNQDKADLLINGKDLPDATTLSIILDSVNISSYCLGSKELIRCSNLPLNVISGTLTITQGDKIYPSIPVALKPWISSISNQLLDTVQTSDVTITGRYFEQPIIVSRDNNIELIEDQDYTINSPEEIVLHIFGGFGLNHTIAIENQNKLKSNKVIYSFFKPELLSVTQVEDLVVIIGRNLSKTLTTLIFGSYEPTIKSIDSNRIEFNLLTSKSRNGDIYVIVDSQKSNSLLLDIYPILFSIKPIASSFNSTSKITISGNYLFEEDSNNNAVALQFQYTFKTPSINSPIGFLLNCLALIVGTEYECDIQPGYGKFEIIAISKSSLISNSLQSEYESPIVLKVLSQVYLNEPIDLLISVLNFKIDYTSVFIEDQECENVSIVDQTTIKCKYQSTIPLPSERKGLNVKVISADLSGENDCLVYSTLYDCELLNNCSGNGDCNKKLPKCICYQGWRGQDCSIDSEKYPPQPEPPIIDENGSTTFPGSKINYTIAITHLVEMDITDNPVRFLSLSEIEWTNRTGLSNSSNFYSGSFNKQGDNSTIFELIIHYFSDQGEIEFAGETLYMPENSIKYQATILGWKFSSELNYLVTIFKSKTDSSEFYNCESIDTESKYLKNQYQIQTFSTSLTGKFASRAIIDDRITQTELIQIDKQNNSKIYNFIGASTDDIDNSKFTLRTGVISPHFKSKTIIDPSFGQLLRPEDDDEDTNCDSNKWKLPVIVVVSVVGGSTLVAASSIFYYRKLKEKKSMKRMSISMNSMKD</sequence>
<proteinExistence type="predicted"/>
<organism evidence="5 6">
    <name type="scientific">Dictyostelium discoideum</name>
    <name type="common">Social amoeba</name>
    <dbReference type="NCBI Taxonomy" id="44689"/>
    <lineage>
        <taxon>Eukaryota</taxon>
        <taxon>Amoebozoa</taxon>
        <taxon>Evosea</taxon>
        <taxon>Eumycetozoa</taxon>
        <taxon>Dictyostelia</taxon>
        <taxon>Dictyosteliales</taxon>
        <taxon>Dictyosteliaceae</taxon>
        <taxon>Dictyostelium</taxon>
    </lineage>
</organism>
<keyword evidence="2" id="KW-0812">Transmembrane</keyword>
<dbReference type="EMBL" id="AAFI02000149">
    <property type="protein sequence ID" value="EAL62466.1"/>
    <property type="molecule type" value="Genomic_DNA"/>
</dbReference>
<keyword evidence="6" id="KW-1185">Reference proteome</keyword>
<keyword evidence="3" id="KW-0732">Signal</keyword>
<reference evidence="5 6" key="1">
    <citation type="journal article" date="2005" name="Nature">
        <title>The genome of the social amoeba Dictyostelium discoideum.</title>
        <authorList>
            <consortium name="The Dictyostelium discoideum Sequencing Consortium"/>
            <person name="Eichinger L."/>
            <person name="Pachebat J.A."/>
            <person name="Glockner G."/>
            <person name="Rajandream M.A."/>
            <person name="Sucgang R."/>
            <person name="Berriman M."/>
            <person name="Song J."/>
            <person name="Olsen R."/>
            <person name="Szafranski K."/>
            <person name="Xu Q."/>
            <person name="Tunggal B."/>
            <person name="Kummerfeld S."/>
            <person name="Madera M."/>
            <person name="Konfortov B.A."/>
            <person name="Rivero F."/>
            <person name="Bankier A.T."/>
            <person name="Lehmann R."/>
            <person name="Hamlin N."/>
            <person name="Davies R."/>
            <person name="Gaudet P."/>
            <person name="Fey P."/>
            <person name="Pilcher K."/>
            <person name="Chen G."/>
            <person name="Saunders D."/>
            <person name="Sodergren E."/>
            <person name="Davis P."/>
            <person name="Kerhornou A."/>
            <person name="Nie X."/>
            <person name="Hall N."/>
            <person name="Anjard C."/>
            <person name="Hemphill L."/>
            <person name="Bason N."/>
            <person name="Farbrother P."/>
            <person name="Desany B."/>
            <person name="Just E."/>
            <person name="Morio T."/>
            <person name="Rost R."/>
            <person name="Churcher C."/>
            <person name="Cooper J."/>
            <person name="Haydock S."/>
            <person name="van Driessche N."/>
            <person name="Cronin A."/>
            <person name="Goodhead I."/>
            <person name="Muzny D."/>
            <person name="Mourier T."/>
            <person name="Pain A."/>
            <person name="Lu M."/>
            <person name="Harper D."/>
            <person name="Lindsay R."/>
            <person name="Hauser H."/>
            <person name="James K."/>
            <person name="Quiles M."/>
            <person name="Madan Babu M."/>
            <person name="Saito T."/>
            <person name="Buchrieser C."/>
            <person name="Wardroper A."/>
            <person name="Felder M."/>
            <person name="Thangavelu M."/>
            <person name="Johnson D."/>
            <person name="Knights A."/>
            <person name="Loulseged H."/>
            <person name="Mungall K."/>
            <person name="Oliver K."/>
            <person name="Price C."/>
            <person name="Quail M.A."/>
            <person name="Urushihara H."/>
            <person name="Hernandez J."/>
            <person name="Rabbinowitsch E."/>
            <person name="Steffen D."/>
            <person name="Sanders M."/>
            <person name="Ma J."/>
            <person name="Kohara Y."/>
            <person name="Sharp S."/>
            <person name="Simmonds M."/>
            <person name="Spiegler S."/>
            <person name="Tivey A."/>
            <person name="Sugano S."/>
            <person name="White B."/>
            <person name="Walker D."/>
            <person name="Woodward J."/>
            <person name="Winckler T."/>
            <person name="Tanaka Y."/>
            <person name="Shaulsky G."/>
            <person name="Schleicher M."/>
            <person name="Weinstock G."/>
            <person name="Rosenthal A."/>
            <person name="Cox E.C."/>
            <person name="Chisholm R.L."/>
            <person name="Gibbs R."/>
            <person name="Loomis W.F."/>
            <person name="Platzer M."/>
            <person name="Kay R.R."/>
            <person name="Williams J."/>
            <person name="Dear P.H."/>
            <person name="Noegel A.A."/>
            <person name="Barrell B."/>
            <person name="Kuspa A."/>
        </authorList>
    </citation>
    <scope>NUCLEOTIDE SEQUENCE [LARGE SCALE GENOMIC DNA]</scope>
    <source>
        <strain evidence="5 6">AX4</strain>
    </source>
</reference>
<accession>Q54GV4</accession>
<feature type="disulfide bond" evidence="1">
    <location>
        <begin position="1197"/>
        <end position="1206"/>
    </location>
</feature>
<dbReference type="GlyGen" id="Q54GV4">
    <property type="glycosylation" value="1 site"/>
</dbReference>
<evidence type="ECO:0000256" key="1">
    <source>
        <dbReference type="PROSITE-ProRule" id="PRU00076"/>
    </source>
</evidence>
<comment type="caution">
    <text evidence="1">Lacks conserved residue(s) required for the propagation of feature annotation.</text>
</comment>
<dbReference type="PROSITE" id="PS51257">
    <property type="entry name" value="PROKAR_LIPOPROTEIN"/>
    <property type="match status" value="1"/>
</dbReference>
<dbReference type="PANTHER" id="PTHR31378">
    <property type="entry name" value="EGF-LIKE DOMAIN-CONTAINING PROTEIN-RELATED-RELATED"/>
    <property type="match status" value="1"/>
</dbReference>
<dbReference type="PaxDb" id="44689-DDB0238332"/>
<dbReference type="GeneID" id="8627380"/>
<dbReference type="InterPro" id="IPR000742">
    <property type="entry name" value="EGF"/>
</dbReference>
<dbReference type="InterPro" id="IPR016186">
    <property type="entry name" value="C-type_lectin-like/link_sf"/>
</dbReference>
<evidence type="ECO:0000313" key="6">
    <source>
        <dbReference type="Proteomes" id="UP000002195"/>
    </source>
</evidence>
<dbReference type="Proteomes" id="UP000002195">
    <property type="component" value="Unassembled WGS sequence"/>
</dbReference>
<feature type="chain" id="PRO_5004249478" evidence="3">
    <location>
        <begin position="20"/>
        <end position="1508"/>
    </location>
</feature>
<dbReference type="CDD" id="cd00603">
    <property type="entry name" value="IPT_PCSR"/>
    <property type="match status" value="1"/>
</dbReference>
<feature type="signal peptide" evidence="3">
    <location>
        <begin position="1"/>
        <end position="19"/>
    </location>
</feature>
<protein>
    <submittedName>
        <fullName evidence="5">EGF-like domain-containing protein</fullName>
    </submittedName>
</protein>
<dbReference type="PROSITE" id="PS01186">
    <property type="entry name" value="EGF_2"/>
    <property type="match status" value="1"/>
</dbReference>
<evidence type="ECO:0000256" key="3">
    <source>
        <dbReference type="SAM" id="SignalP"/>
    </source>
</evidence>
<dbReference type="FunCoup" id="Q54GV4">
    <property type="interactions" value="362"/>
</dbReference>
<feature type="transmembrane region" description="Helical" evidence="2">
    <location>
        <begin position="1464"/>
        <end position="1487"/>
    </location>
</feature>
<dbReference type="PANTHER" id="PTHR31378:SF32">
    <property type="entry name" value="EGF-LIKE DOMAIN-CONTAINING PROTEIN-RELATED"/>
    <property type="match status" value="1"/>
</dbReference>
<dbReference type="InParanoid" id="Q54GV4"/>
<keyword evidence="2" id="KW-0472">Membrane</keyword>
<dbReference type="PhylomeDB" id="Q54GV4"/>
<dbReference type="Pfam" id="PF01833">
    <property type="entry name" value="TIG"/>
    <property type="match status" value="1"/>
</dbReference>
<dbReference type="SUPFAM" id="SSF56436">
    <property type="entry name" value="C-type lectin-like"/>
    <property type="match status" value="1"/>
</dbReference>
<dbReference type="InterPro" id="IPR016187">
    <property type="entry name" value="CTDL_fold"/>
</dbReference>
<gene>
    <name evidence="5" type="ORF">DDB_G0289907</name>
</gene>
<keyword evidence="2" id="KW-1133">Transmembrane helix</keyword>
<evidence type="ECO:0000313" key="5">
    <source>
        <dbReference type="EMBL" id="EAL62466.1"/>
    </source>
</evidence>
<dbReference type="Gene3D" id="2.60.40.10">
    <property type="entry name" value="Immunoglobulins"/>
    <property type="match status" value="1"/>
</dbReference>
<name>Q54GV4_DICDI</name>
<comment type="caution">
    <text evidence="5">The sequence shown here is derived from an EMBL/GenBank/DDBJ whole genome shotgun (WGS) entry which is preliminary data.</text>
</comment>